<dbReference type="Proteomes" id="UP000805704">
    <property type="component" value="Chromosome 12"/>
</dbReference>
<name>A0ACB7FEF9_NIBAL</name>
<comment type="caution">
    <text evidence="1">The sequence shown here is derived from an EMBL/GenBank/DDBJ whole genome shotgun (WGS) entry which is preliminary data.</text>
</comment>
<keyword evidence="2" id="KW-1185">Reference proteome</keyword>
<evidence type="ECO:0000313" key="2">
    <source>
        <dbReference type="Proteomes" id="UP000805704"/>
    </source>
</evidence>
<evidence type="ECO:0000313" key="1">
    <source>
        <dbReference type="EMBL" id="KAG8012797.1"/>
    </source>
</evidence>
<gene>
    <name evidence="1" type="primary">CD2</name>
    <name evidence="1" type="ORF">GBF38_020699</name>
</gene>
<reference evidence="1" key="1">
    <citation type="submission" date="2020-04" db="EMBL/GenBank/DDBJ databases">
        <title>A chromosome-scale assembly and high-density genetic map of the yellow drum (Nibea albiflora) genome.</title>
        <authorList>
            <person name="Xu D."/>
            <person name="Zhang W."/>
            <person name="Chen R."/>
            <person name="Tan P."/>
            <person name="Wang L."/>
            <person name="Song H."/>
            <person name="Tian L."/>
            <person name="Zhu Q."/>
            <person name="Wang B."/>
        </authorList>
    </citation>
    <scope>NUCLEOTIDE SEQUENCE</scope>
    <source>
        <strain evidence="1">ZJHYS-2018</strain>
    </source>
</reference>
<sequence>MACFAVALGVIVLCGFISLPAAKDTCDLYAAVGESLTLPFVYNGLTNSHVLRWTHNKKIIYYREKGKVSVGNSLVISATGTPLLKNLQSSSAGTYQVTVLHSNGTVANTWTGHLCILDKVSKPQLTYTCDSSAVNLNCYVANPQGLVFTWTLDGNDLTSETKQKLSISLAQLLGQRSFTCSVANKVSKEKSDVVRPTCKSPTLLCFPSKTVVAVVAGGAGLILLLLIIIVALCCRHRCNKTSVKDKGGLRMLSLSKREPDSTSRVYETMHPSEDCYETVSQSEAQTENKPSELTTAAEGVQPSPVPKPRTKSPQTPNV</sequence>
<protein>
    <submittedName>
        <fullName evidence="1">T-cell surface antigen CD2</fullName>
    </submittedName>
</protein>
<dbReference type="EMBL" id="CM024800">
    <property type="protein sequence ID" value="KAG8012797.1"/>
    <property type="molecule type" value="Genomic_DNA"/>
</dbReference>
<accession>A0ACB7FEF9</accession>
<organism evidence="1 2">
    <name type="scientific">Nibea albiflora</name>
    <name type="common">Yellow drum</name>
    <name type="synonym">Corvina albiflora</name>
    <dbReference type="NCBI Taxonomy" id="240163"/>
    <lineage>
        <taxon>Eukaryota</taxon>
        <taxon>Metazoa</taxon>
        <taxon>Chordata</taxon>
        <taxon>Craniata</taxon>
        <taxon>Vertebrata</taxon>
        <taxon>Euteleostomi</taxon>
        <taxon>Actinopterygii</taxon>
        <taxon>Neopterygii</taxon>
        <taxon>Teleostei</taxon>
        <taxon>Neoteleostei</taxon>
        <taxon>Acanthomorphata</taxon>
        <taxon>Eupercaria</taxon>
        <taxon>Sciaenidae</taxon>
        <taxon>Nibea</taxon>
    </lineage>
</organism>
<proteinExistence type="predicted"/>